<comment type="caution">
    <text evidence="2">The sequence shown here is derived from an EMBL/GenBank/DDBJ whole genome shotgun (WGS) entry which is preliminary data.</text>
</comment>
<feature type="non-terminal residue" evidence="2">
    <location>
        <position position="1"/>
    </location>
</feature>
<sequence length="137" mass="15179">MSRTGVLQGSILSPYLYSVYINVLPQLLRTQKITHEMNSVALAAQINCLLYADDVVLIAAQHKMEELWRKCEIHSLQIGYRWHLSRCVVLVPFRPGGYLSPQDLANSSIPRALATMSALNAIGVNTSGFSMKVTESS</sequence>
<dbReference type="EMBL" id="JABAYA010000387">
    <property type="protein sequence ID" value="KAF7720724.1"/>
    <property type="molecule type" value="Genomic_DNA"/>
</dbReference>
<dbReference type="AlphaFoldDB" id="A0A8H7BNK5"/>
<accession>A0A8H7BNK5</accession>
<gene>
    <name evidence="2" type="ORF">EC973_006239</name>
</gene>
<protein>
    <recommendedName>
        <fullName evidence="1">Reverse transcriptase domain-containing protein</fullName>
    </recommendedName>
</protein>
<evidence type="ECO:0000259" key="1">
    <source>
        <dbReference type="PROSITE" id="PS50878"/>
    </source>
</evidence>
<dbReference type="PROSITE" id="PS50878">
    <property type="entry name" value="RT_POL"/>
    <property type="match status" value="1"/>
</dbReference>
<feature type="domain" description="Reverse transcriptase" evidence="1">
    <location>
        <begin position="1"/>
        <end position="126"/>
    </location>
</feature>
<proteinExistence type="predicted"/>
<evidence type="ECO:0000313" key="3">
    <source>
        <dbReference type="Proteomes" id="UP000605846"/>
    </source>
</evidence>
<reference evidence="2" key="1">
    <citation type="submission" date="2020-01" db="EMBL/GenBank/DDBJ databases">
        <title>Genome Sequencing of Three Apophysomyces-Like Fungal Strains Confirms a Novel Fungal Genus in the Mucoromycota with divergent Burkholderia-like Endosymbiotic Bacteria.</title>
        <authorList>
            <person name="Stajich J.E."/>
            <person name="Macias A.M."/>
            <person name="Carter-House D."/>
            <person name="Lovett B."/>
            <person name="Kasson L.R."/>
            <person name="Berry K."/>
            <person name="Grigoriev I."/>
            <person name="Chang Y."/>
            <person name="Spatafora J."/>
            <person name="Kasson M.T."/>
        </authorList>
    </citation>
    <scope>NUCLEOTIDE SEQUENCE</scope>
    <source>
        <strain evidence="2">NRRL A-21654</strain>
    </source>
</reference>
<evidence type="ECO:0000313" key="2">
    <source>
        <dbReference type="EMBL" id="KAF7720724.1"/>
    </source>
</evidence>
<organism evidence="2 3">
    <name type="scientific">Apophysomyces ossiformis</name>
    <dbReference type="NCBI Taxonomy" id="679940"/>
    <lineage>
        <taxon>Eukaryota</taxon>
        <taxon>Fungi</taxon>
        <taxon>Fungi incertae sedis</taxon>
        <taxon>Mucoromycota</taxon>
        <taxon>Mucoromycotina</taxon>
        <taxon>Mucoromycetes</taxon>
        <taxon>Mucorales</taxon>
        <taxon>Mucorineae</taxon>
        <taxon>Mucoraceae</taxon>
        <taxon>Apophysomyces</taxon>
    </lineage>
</organism>
<keyword evidence="3" id="KW-1185">Reference proteome</keyword>
<dbReference type="InterPro" id="IPR000477">
    <property type="entry name" value="RT_dom"/>
</dbReference>
<dbReference type="Pfam" id="PF00078">
    <property type="entry name" value="RVT_1"/>
    <property type="match status" value="1"/>
</dbReference>
<name>A0A8H7BNK5_9FUNG</name>
<dbReference type="OrthoDB" id="417908at2759"/>
<dbReference type="Proteomes" id="UP000605846">
    <property type="component" value="Unassembled WGS sequence"/>
</dbReference>